<accession>A0ABU7I7W0</accession>
<keyword evidence="1" id="KW-0732">Signal</keyword>
<feature type="chain" id="PRO_5045884122" description="Lipoprotein" evidence="1">
    <location>
        <begin position="19"/>
        <end position="127"/>
    </location>
</feature>
<sequence>MKKTVLLSIVFLVSILIACSGSDTYRGEWKATDTKGEKSKITFEAKSFVFTDSTGKSKKFNYTQNSIKTENGVETYGIVLEDGRKYELNFPKANDESQGIIKDENGKLIYAIGRKDYISYEDVFGLK</sequence>
<feature type="signal peptide" evidence="1">
    <location>
        <begin position="1"/>
        <end position="18"/>
    </location>
</feature>
<proteinExistence type="predicted"/>
<organism evidence="2 3">
    <name type="scientific">Pedobacter albus</name>
    <dbReference type="NCBI Taxonomy" id="3113905"/>
    <lineage>
        <taxon>Bacteria</taxon>
        <taxon>Pseudomonadati</taxon>
        <taxon>Bacteroidota</taxon>
        <taxon>Sphingobacteriia</taxon>
        <taxon>Sphingobacteriales</taxon>
        <taxon>Sphingobacteriaceae</taxon>
        <taxon>Pedobacter</taxon>
    </lineage>
</organism>
<gene>
    <name evidence="2" type="ORF">VRU48_10140</name>
</gene>
<evidence type="ECO:0008006" key="4">
    <source>
        <dbReference type="Google" id="ProtNLM"/>
    </source>
</evidence>
<dbReference type="PROSITE" id="PS51257">
    <property type="entry name" value="PROKAR_LIPOPROTEIN"/>
    <property type="match status" value="1"/>
</dbReference>
<protein>
    <recommendedName>
        <fullName evidence="4">Lipoprotein</fullName>
    </recommendedName>
</protein>
<comment type="caution">
    <text evidence="2">The sequence shown here is derived from an EMBL/GenBank/DDBJ whole genome shotgun (WGS) entry which is preliminary data.</text>
</comment>
<keyword evidence="3" id="KW-1185">Reference proteome</keyword>
<evidence type="ECO:0000313" key="3">
    <source>
        <dbReference type="Proteomes" id="UP001336835"/>
    </source>
</evidence>
<evidence type="ECO:0000256" key="1">
    <source>
        <dbReference type="SAM" id="SignalP"/>
    </source>
</evidence>
<name>A0ABU7I7W0_9SPHI</name>
<dbReference type="EMBL" id="JAZDQT010000002">
    <property type="protein sequence ID" value="MEE1945469.1"/>
    <property type="molecule type" value="Genomic_DNA"/>
</dbReference>
<dbReference type="Proteomes" id="UP001336835">
    <property type="component" value="Unassembled WGS sequence"/>
</dbReference>
<reference evidence="2 3" key="1">
    <citation type="submission" date="2024-01" db="EMBL/GenBank/DDBJ databases">
        <title>Pedobacter sp. nov., isolated from fresh soil.</title>
        <authorList>
            <person name="Le N.T.T."/>
        </authorList>
    </citation>
    <scope>NUCLEOTIDE SEQUENCE [LARGE SCALE GENOMIC DNA]</scope>
    <source>
        <strain evidence="2 3">KR3-3</strain>
    </source>
</reference>
<dbReference type="RefSeq" id="WP_330107826.1">
    <property type="nucleotide sequence ID" value="NZ_JAZDQT010000002.1"/>
</dbReference>
<evidence type="ECO:0000313" key="2">
    <source>
        <dbReference type="EMBL" id="MEE1945469.1"/>
    </source>
</evidence>